<evidence type="ECO:0000256" key="7">
    <source>
        <dbReference type="ARBA" id="ARBA00022840"/>
    </source>
</evidence>
<dbReference type="InterPro" id="IPR027417">
    <property type="entry name" value="P-loop_NTPase"/>
</dbReference>
<dbReference type="Pfam" id="PF25601">
    <property type="entry name" value="AAA_lid_14"/>
    <property type="match status" value="1"/>
</dbReference>
<dbReference type="GO" id="GO:0006355">
    <property type="term" value="P:regulation of DNA-templated transcription"/>
    <property type="evidence" value="ECO:0007669"/>
    <property type="project" value="InterPro"/>
</dbReference>
<evidence type="ECO:0000256" key="10">
    <source>
        <dbReference type="ARBA" id="ARBA00023125"/>
    </source>
</evidence>
<feature type="domain" description="Sigma-54 factor interaction" evidence="17">
    <location>
        <begin position="143"/>
        <end position="372"/>
    </location>
</feature>
<dbReference type="SUPFAM" id="SSF52540">
    <property type="entry name" value="P-loop containing nucleoside triphosphate hydrolases"/>
    <property type="match status" value="1"/>
</dbReference>
<dbReference type="SUPFAM" id="SSF46689">
    <property type="entry name" value="Homeodomain-like"/>
    <property type="match status" value="1"/>
</dbReference>
<dbReference type="Pfam" id="PF02954">
    <property type="entry name" value="HTH_8"/>
    <property type="match status" value="1"/>
</dbReference>
<dbReference type="PANTHER" id="PTHR32071:SF95">
    <property type="entry name" value="DNA-BINDING TRANSCRIPTIONAL REGULATOR NTRC"/>
    <property type="match status" value="1"/>
</dbReference>
<dbReference type="KEGG" id="fmr:Fuma_01908"/>
<evidence type="ECO:0000259" key="18">
    <source>
        <dbReference type="PROSITE" id="PS50110"/>
    </source>
</evidence>
<reference evidence="19 20" key="1">
    <citation type="journal article" date="2016" name="Front. Microbiol.">
        <title>Fuerstia marisgermanicae gen. nov., sp. nov., an Unusual Member of the Phylum Planctomycetes from the German Wadden Sea.</title>
        <authorList>
            <person name="Kohn T."/>
            <person name="Heuer A."/>
            <person name="Jogler M."/>
            <person name="Vollmers J."/>
            <person name="Boedeker C."/>
            <person name="Bunk B."/>
            <person name="Rast P."/>
            <person name="Borchert D."/>
            <person name="Glockner I."/>
            <person name="Freese H.M."/>
            <person name="Klenk H.P."/>
            <person name="Overmann J."/>
            <person name="Kaster A.K."/>
            <person name="Rohde M."/>
            <person name="Wiegand S."/>
            <person name="Jogler C."/>
        </authorList>
    </citation>
    <scope>NUCLEOTIDE SEQUENCE [LARGE SCALE GENOMIC DNA]</scope>
    <source>
        <strain evidence="19 20">NH11</strain>
    </source>
</reference>
<evidence type="ECO:0000256" key="13">
    <source>
        <dbReference type="ARBA" id="ARBA00023231"/>
    </source>
</evidence>
<evidence type="ECO:0000256" key="4">
    <source>
        <dbReference type="ARBA" id="ARBA00022491"/>
    </source>
</evidence>
<dbReference type="InterPro" id="IPR011006">
    <property type="entry name" value="CheY-like_superfamily"/>
</dbReference>
<dbReference type="Gene3D" id="1.10.8.60">
    <property type="match status" value="1"/>
</dbReference>
<keyword evidence="13" id="KW-0535">Nitrogen fixation</keyword>
<evidence type="ECO:0000256" key="2">
    <source>
        <dbReference type="ARBA" id="ARBA00019059"/>
    </source>
</evidence>
<dbReference type="InterPro" id="IPR025662">
    <property type="entry name" value="Sigma_54_int_dom_ATP-bd_1"/>
</dbReference>
<dbReference type="InterPro" id="IPR003593">
    <property type="entry name" value="AAA+_ATPase"/>
</dbReference>
<gene>
    <name evidence="19" type="primary">glnG_3</name>
    <name evidence="19" type="ORF">Fuma_01908</name>
</gene>
<dbReference type="InterPro" id="IPR009057">
    <property type="entry name" value="Homeodomain-like_sf"/>
</dbReference>
<evidence type="ECO:0000256" key="11">
    <source>
        <dbReference type="ARBA" id="ARBA00023159"/>
    </source>
</evidence>
<feature type="domain" description="Response regulatory" evidence="18">
    <location>
        <begin position="3"/>
        <end position="117"/>
    </location>
</feature>
<evidence type="ECO:0000259" key="17">
    <source>
        <dbReference type="PROSITE" id="PS50045"/>
    </source>
</evidence>
<dbReference type="OrthoDB" id="9803970at2"/>
<dbReference type="Gene3D" id="3.40.50.2300">
    <property type="match status" value="1"/>
</dbReference>
<keyword evidence="5 16" id="KW-0597">Phosphoprotein</keyword>
<dbReference type="InterPro" id="IPR058031">
    <property type="entry name" value="AAA_lid_NorR"/>
</dbReference>
<dbReference type="RefSeq" id="WP_077023940.1">
    <property type="nucleotide sequence ID" value="NZ_CP017641.1"/>
</dbReference>
<name>A0A1P8WDZ5_9PLAN</name>
<sequence>MPTLIAVDDEPSDLELFRHTFEKQGLTVLTAKTAADALKLVAEHKPDVAVFDVMLPDKSGIQLLDEVKRYDTRLPVIFVTAGGTSATAIDAMRHGAFDYLLKPLNLKQVRELVDRALEVRRLMNEPITMGDAQQPTPDDGDTLVGRSEEMQDVYKAIGRVAPKNVNVLIRGESGTGKELVARAVYQFSDRAEQPFLAVNCAAIPESLLESELFGHEKGAFTGADRRRIGKFEQCSGGTIFLDEIGDMPLALQSKMLRLLQNQQFERVGGNTTIKTDVRIITATHRDLEKMAEDGKFRWDLYYRLNVYSIEIPPLRDRHDDLPELIDYFLRRANRELDKEVLTVDEATMELLKAYSWPGNIRELQSILKQAVLASSGPVLLEHFLPDIVCEPEQHPHINAKPSSPQSLSDVWDRFVSERLEADSTAIYKEGIEIAEREIISRVLRHTDGNQVRATRLLGITRSTLRSKISQLGITIDTVVET</sequence>
<dbReference type="SMART" id="SM00382">
    <property type="entry name" value="AAA"/>
    <property type="match status" value="1"/>
</dbReference>
<dbReference type="GO" id="GO:0005737">
    <property type="term" value="C:cytoplasm"/>
    <property type="evidence" value="ECO:0007669"/>
    <property type="project" value="UniProtKB-SubCell"/>
</dbReference>
<keyword evidence="8" id="KW-0902">Two-component regulatory system</keyword>
<comment type="subcellular location">
    <subcellularLocation>
        <location evidence="1">Cytoplasm</location>
    </subcellularLocation>
</comment>
<dbReference type="SMART" id="SM00448">
    <property type="entry name" value="REC"/>
    <property type="match status" value="1"/>
</dbReference>
<dbReference type="GO" id="GO:0000160">
    <property type="term" value="P:phosphorelay signal transduction system"/>
    <property type="evidence" value="ECO:0007669"/>
    <property type="project" value="UniProtKB-KW"/>
</dbReference>
<dbReference type="AlphaFoldDB" id="A0A1P8WDZ5"/>
<keyword evidence="3" id="KW-0963">Cytoplasm</keyword>
<dbReference type="FunFam" id="3.40.50.300:FF:000006">
    <property type="entry name" value="DNA-binding transcriptional regulator NtrC"/>
    <property type="match status" value="1"/>
</dbReference>
<evidence type="ECO:0000313" key="19">
    <source>
        <dbReference type="EMBL" id="APZ92298.1"/>
    </source>
</evidence>
<dbReference type="STRING" id="1891926.Fuma_01908"/>
<evidence type="ECO:0000256" key="6">
    <source>
        <dbReference type="ARBA" id="ARBA00022741"/>
    </source>
</evidence>
<dbReference type="EMBL" id="CP017641">
    <property type="protein sequence ID" value="APZ92298.1"/>
    <property type="molecule type" value="Genomic_DNA"/>
</dbReference>
<dbReference type="PANTHER" id="PTHR32071">
    <property type="entry name" value="TRANSCRIPTIONAL REGULATORY PROTEIN"/>
    <property type="match status" value="1"/>
</dbReference>
<dbReference type="Pfam" id="PF00072">
    <property type="entry name" value="Response_reg"/>
    <property type="match status" value="1"/>
</dbReference>
<keyword evidence="20" id="KW-1185">Reference proteome</keyword>
<evidence type="ECO:0000256" key="5">
    <source>
        <dbReference type="ARBA" id="ARBA00022553"/>
    </source>
</evidence>
<dbReference type="Pfam" id="PF00158">
    <property type="entry name" value="Sigma54_activat"/>
    <property type="match status" value="1"/>
</dbReference>
<keyword evidence="11" id="KW-0010">Activator</keyword>
<feature type="modified residue" description="4-aspartylphosphate" evidence="16">
    <location>
        <position position="52"/>
    </location>
</feature>
<keyword evidence="10" id="KW-0238">DNA-binding</keyword>
<proteinExistence type="predicted"/>
<evidence type="ECO:0000256" key="9">
    <source>
        <dbReference type="ARBA" id="ARBA00023015"/>
    </source>
</evidence>
<evidence type="ECO:0000256" key="3">
    <source>
        <dbReference type="ARBA" id="ARBA00022490"/>
    </source>
</evidence>
<dbReference type="Proteomes" id="UP000187735">
    <property type="component" value="Chromosome"/>
</dbReference>
<keyword evidence="4" id="KW-0678">Repressor</keyword>
<dbReference type="InterPro" id="IPR001789">
    <property type="entry name" value="Sig_transdc_resp-reg_receiver"/>
</dbReference>
<dbReference type="GO" id="GO:0005524">
    <property type="term" value="F:ATP binding"/>
    <property type="evidence" value="ECO:0007669"/>
    <property type="project" value="UniProtKB-KW"/>
</dbReference>
<keyword evidence="7" id="KW-0067">ATP-binding</keyword>
<keyword evidence="9" id="KW-0805">Transcription regulation</keyword>
<keyword evidence="12" id="KW-0804">Transcription</keyword>
<dbReference type="PRINTS" id="PR01590">
    <property type="entry name" value="HTHFIS"/>
</dbReference>
<dbReference type="CDD" id="cd00009">
    <property type="entry name" value="AAA"/>
    <property type="match status" value="1"/>
</dbReference>
<evidence type="ECO:0000256" key="1">
    <source>
        <dbReference type="ARBA" id="ARBA00004496"/>
    </source>
</evidence>
<evidence type="ECO:0000256" key="14">
    <source>
        <dbReference type="ARBA" id="ARBA00029881"/>
    </source>
</evidence>
<evidence type="ECO:0000256" key="16">
    <source>
        <dbReference type="PROSITE-ProRule" id="PRU00169"/>
    </source>
</evidence>
<dbReference type="PROSITE" id="PS50045">
    <property type="entry name" value="SIGMA54_INTERACT_4"/>
    <property type="match status" value="1"/>
</dbReference>
<protein>
    <recommendedName>
        <fullName evidence="2">DNA-binding transcriptional regulator NtrC</fullName>
    </recommendedName>
    <alternativeName>
        <fullName evidence="14">Nitrogen regulation protein NR(I)</fullName>
    </alternativeName>
    <alternativeName>
        <fullName evidence="15">Nitrogen regulator I</fullName>
    </alternativeName>
</protein>
<evidence type="ECO:0000256" key="8">
    <source>
        <dbReference type="ARBA" id="ARBA00023012"/>
    </source>
</evidence>
<accession>A0A1P8WDZ5</accession>
<dbReference type="SUPFAM" id="SSF52172">
    <property type="entry name" value="CheY-like"/>
    <property type="match status" value="1"/>
</dbReference>
<organism evidence="19 20">
    <name type="scientific">Fuerstiella marisgermanici</name>
    <dbReference type="NCBI Taxonomy" id="1891926"/>
    <lineage>
        <taxon>Bacteria</taxon>
        <taxon>Pseudomonadati</taxon>
        <taxon>Planctomycetota</taxon>
        <taxon>Planctomycetia</taxon>
        <taxon>Planctomycetales</taxon>
        <taxon>Planctomycetaceae</taxon>
        <taxon>Fuerstiella</taxon>
    </lineage>
</organism>
<evidence type="ECO:0000256" key="15">
    <source>
        <dbReference type="ARBA" id="ARBA00031910"/>
    </source>
</evidence>
<evidence type="ECO:0000313" key="20">
    <source>
        <dbReference type="Proteomes" id="UP000187735"/>
    </source>
</evidence>
<dbReference type="PROSITE" id="PS50110">
    <property type="entry name" value="RESPONSE_REGULATORY"/>
    <property type="match status" value="1"/>
</dbReference>
<evidence type="ECO:0000256" key="12">
    <source>
        <dbReference type="ARBA" id="ARBA00023163"/>
    </source>
</evidence>
<dbReference type="InterPro" id="IPR002078">
    <property type="entry name" value="Sigma_54_int"/>
</dbReference>
<dbReference type="InterPro" id="IPR002197">
    <property type="entry name" value="HTH_Fis"/>
</dbReference>
<dbReference type="GO" id="GO:0043565">
    <property type="term" value="F:sequence-specific DNA binding"/>
    <property type="evidence" value="ECO:0007669"/>
    <property type="project" value="InterPro"/>
</dbReference>
<dbReference type="Gene3D" id="1.10.10.60">
    <property type="entry name" value="Homeodomain-like"/>
    <property type="match status" value="1"/>
</dbReference>
<dbReference type="Gene3D" id="3.40.50.300">
    <property type="entry name" value="P-loop containing nucleotide triphosphate hydrolases"/>
    <property type="match status" value="1"/>
</dbReference>
<keyword evidence="6" id="KW-0547">Nucleotide-binding</keyword>
<dbReference type="PROSITE" id="PS00675">
    <property type="entry name" value="SIGMA54_INTERACT_1"/>
    <property type="match status" value="1"/>
</dbReference>